<dbReference type="InterPro" id="IPR013780">
    <property type="entry name" value="Glyco_hydro_b"/>
</dbReference>
<feature type="chain" id="PRO_5012427982" evidence="1">
    <location>
        <begin position="26"/>
        <end position="575"/>
    </location>
</feature>
<dbReference type="Gene3D" id="2.60.40.1180">
    <property type="entry name" value="Golgi alpha-mannosidase II"/>
    <property type="match status" value="1"/>
</dbReference>
<dbReference type="InterPro" id="IPR024745">
    <property type="entry name" value="GH44_cat"/>
</dbReference>
<dbReference type="Gene3D" id="3.20.20.80">
    <property type="entry name" value="Glycosidases"/>
    <property type="match status" value="1"/>
</dbReference>
<dbReference type="SUPFAM" id="SSF51445">
    <property type="entry name" value="(Trans)glycosidases"/>
    <property type="match status" value="1"/>
</dbReference>
<dbReference type="GO" id="GO:0016787">
    <property type="term" value="F:hydrolase activity"/>
    <property type="evidence" value="ECO:0007669"/>
    <property type="project" value="UniProtKB-KW"/>
</dbReference>
<accession>A0A2A9CWQ5</accession>
<evidence type="ECO:0000256" key="1">
    <source>
        <dbReference type="SAM" id="SignalP"/>
    </source>
</evidence>
<dbReference type="EMBL" id="PDJC01000001">
    <property type="protein sequence ID" value="PFG18009.1"/>
    <property type="molecule type" value="Genomic_DNA"/>
</dbReference>
<comment type="caution">
    <text evidence="3">The sequence shown here is derived from an EMBL/GenBank/DDBJ whole genome shotgun (WGS) entry which is preliminary data.</text>
</comment>
<feature type="signal peptide" evidence="1">
    <location>
        <begin position="1"/>
        <end position="25"/>
    </location>
</feature>
<evidence type="ECO:0000313" key="3">
    <source>
        <dbReference type="EMBL" id="PFG18009.1"/>
    </source>
</evidence>
<keyword evidence="1" id="KW-0732">Signal</keyword>
<keyword evidence="3" id="KW-0378">Hydrolase</keyword>
<feature type="domain" description="Glycoside hydrolase family 44 catalytic" evidence="2">
    <location>
        <begin position="117"/>
        <end position="350"/>
    </location>
</feature>
<evidence type="ECO:0000259" key="2">
    <source>
        <dbReference type="Pfam" id="PF12891"/>
    </source>
</evidence>
<dbReference type="InterPro" id="IPR017853">
    <property type="entry name" value="GH"/>
</dbReference>
<dbReference type="AlphaFoldDB" id="A0A2A9CWQ5"/>
<gene>
    <name evidence="3" type="ORF">ATK74_2589</name>
</gene>
<dbReference type="RefSeq" id="WP_211283373.1">
    <property type="nucleotide sequence ID" value="NZ_PDJC01000001.1"/>
</dbReference>
<dbReference type="Proteomes" id="UP000226079">
    <property type="component" value="Unassembled WGS sequence"/>
</dbReference>
<sequence length="575" mass="61846">MRTPRLLIIAAAALALLATPAPASAAPVQEPRLAPSASTSLPSATLRPARVVVAKKAKVSRVNLKIDARAGRHPISPLIYGVNFAGQTSGLSSAFHVPVDRWGGNSTSRYNYRNHTYNTGQDWYYENIVADPSDTLTSFIDKDRTAGTASLVTVPMIGWVAKDSPSAHPFACSFPRTSFATQNDFDPWDANCGNGVRGSTQLSADPSRTSISVGADFDHDMVASLVSRYGTAAQGGVKFYALDNEPVLWNSTHRDVHPDPLTSDELWNKSQAAAQAVKSADGTAAVLGPSDWGWCAYYFSAADECGQSTADRNAHGGLPLGAWYLQQFAAAERDGGVRLLDYFDEHFYPQGNNVALGKAGSSATKALRLRSTRALWDPSYVDESWISDADGRKPLQWIRTMKAWVSQYYPGTKTAITEYNWGGLESINGALAQADVLGIFGREGLDLATLWGPTKASDPWAYAFRMYLNYDGRHHRFGDTSVRASSANQGRLAVYAAVRSSDGALTVMVINKTGSTILSTLSLAGFVGASKAAVYRYSSAHPKAIVKKVSVKRHGSTISTSFAGSSITLLVLPKR</sequence>
<reference evidence="3 4" key="1">
    <citation type="submission" date="2017-10" db="EMBL/GenBank/DDBJ databases">
        <title>Sequencing the genomes of 1000 actinobacteria strains.</title>
        <authorList>
            <person name="Klenk H.-P."/>
        </authorList>
    </citation>
    <scope>NUCLEOTIDE SEQUENCE [LARGE SCALE GENOMIC DNA]</scope>
    <source>
        <strain evidence="3 4">DSM 15597</strain>
    </source>
</reference>
<protein>
    <submittedName>
        <fullName evidence="3">Glycosyl hydrolase family 44</fullName>
    </submittedName>
</protein>
<evidence type="ECO:0000313" key="4">
    <source>
        <dbReference type="Proteomes" id="UP000226079"/>
    </source>
</evidence>
<proteinExistence type="predicted"/>
<name>A0A2A9CWQ5_9ACTN</name>
<keyword evidence="4" id="KW-1185">Reference proteome</keyword>
<dbReference type="Pfam" id="PF12891">
    <property type="entry name" value="Glyco_hydro_44"/>
    <property type="match status" value="1"/>
</dbReference>
<organism evidence="3 4">
    <name type="scientific">Propionicimonas paludicola</name>
    <dbReference type="NCBI Taxonomy" id="185243"/>
    <lineage>
        <taxon>Bacteria</taxon>
        <taxon>Bacillati</taxon>
        <taxon>Actinomycetota</taxon>
        <taxon>Actinomycetes</taxon>
        <taxon>Propionibacteriales</taxon>
        <taxon>Nocardioidaceae</taxon>
        <taxon>Propionicimonas</taxon>
    </lineage>
</organism>